<reference evidence="1 2" key="1">
    <citation type="submission" date="2018-07" db="EMBL/GenBank/DDBJ databases">
        <title>A high quality draft genome assembly of the barn swallow (H. rustica rustica).</title>
        <authorList>
            <person name="Formenti G."/>
            <person name="Chiara M."/>
            <person name="Poveda L."/>
            <person name="Francoijs K.-J."/>
            <person name="Bonisoli-Alquati A."/>
            <person name="Canova L."/>
            <person name="Gianfranceschi L."/>
            <person name="Horner D.S."/>
            <person name="Saino N."/>
        </authorList>
    </citation>
    <scope>NUCLEOTIDE SEQUENCE [LARGE SCALE GENOMIC DNA]</scope>
    <source>
        <strain evidence="1">Chelidonia</strain>
        <tissue evidence="1">Blood</tissue>
    </source>
</reference>
<keyword evidence="2" id="KW-1185">Reference proteome</keyword>
<dbReference type="AlphaFoldDB" id="A0A3M0JHC2"/>
<sequence>MSICLAHPAWYRSRVSGHSKGRNEDIRKMFFTEGVIGRWNGMPRDVGEALYLEVFRFSQGACEEATQVLCRKGLMWISKQENWKNPRRSVSGADCCEPQCKDSQTANLSQKEDCAQNLVSKYVEEEVLNFICQSGNREEKGKQESGMRFERVSAGALNWGVAFLNHDKHIGEIQTKEEEKESRS</sequence>
<comment type="caution">
    <text evidence="1">The sequence shown here is derived from an EMBL/GenBank/DDBJ whole genome shotgun (WGS) entry which is preliminary data.</text>
</comment>
<proteinExistence type="predicted"/>
<dbReference type="Proteomes" id="UP000269221">
    <property type="component" value="Unassembled WGS sequence"/>
</dbReference>
<accession>A0A3M0JHC2</accession>
<evidence type="ECO:0000313" key="2">
    <source>
        <dbReference type="Proteomes" id="UP000269221"/>
    </source>
</evidence>
<evidence type="ECO:0000313" key="1">
    <source>
        <dbReference type="EMBL" id="RMC00293.1"/>
    </source>
</evidence>
<organism evidence="1 2">
    <name type="scientific">Hirundo rustica rustica</name>
    <dbReference type="NCBI Taxonomy" id="333673"/>
    <lineage>
        <taxon>Eukaryota</taxon>
        <taxon>Metazoa</taxon>
        <taxon>Chordata</taxon>
        <taxon>Craniata</taxon>
        <taxon>Vertebrata</taxon>
        <taxon>Euteleostomi</taxon>
        <taxon>Archelosauria</taxon>
        <taxon>Archosauria</taxon>
        <taxon>Dinosauria</taxon>
        <taxon>Saurischia</taxon>
        <taxon>Theropoda</taxon>
        <taxon>Coelurosauria</taxon>
        <taxon>Aves</taxon>
        <taxon>Neognathae</taxon>
        <taxon>Neoaves</taxon>
        <taxon>Telluraves</taxon>
        <taxon>Australaves</taxon>
        <taxon>Passeriformes</taxon>
        <taxon>Sylvioidea</taxon>
        <taxon>Hirundinidae</taxon>
        <taxon>Hirundo</taxon>
    </lineage>
</organism>
<gene>
    <name evidence="1" type="ORF">DUI87_22900</name>
</gene>
<protein>
    <submittedName>
        <fullName evidence="1">Uncharacterized protein</fullName>
    </submittedName>
</protein>
<dbReference type="EMBL" id="QRBI01000144">
    <property type="protein sequence ID" value="RMC00293.1"/>
    <property type="molecule type" value="Genomic_DNA"/>
</dbReference>
<name>A0A3M0JHC2_HIRRU</name>